<reference evidence="1" key="1">
    <citation type="submission" date="2019-08" db="EMBL/GenBank/DDBJ databases">
        <authorList>
            <person name="Kucharzyk K."/>
            <person name="Murdoch R.W."/>
            <person name="Higgins S."/>
            <person name="Loffler F."/>
        </authorList>
    </citation>
    <scope>NUCLEOTIDE SEQUENCE</scope>
</reference>
<protein>
    <submittedName>
        <fullName evidence="1">Uncharacterized protein</fullName>
    </submittedName>
</protein>
<dbReference type="EMBL" id="VSSQ01098349">
    <property type="protein sequence ID" value="MPN41361.1"/>
    <property type="molecule type" value="Genomic_DNA"/>
</dbReference>
<evidence type="ECO:0000313" key="1">
    <source>
        <dbReference type="EMBL" id="MPN41361.1"/>
    </source>
</evidence>
<proteinExistence type="predicted"/>
<sequence>MNRKEVINQLKELIEDRKSFMVGDYDEVYDKDVQALECAIEELEESTCQRCKENKFDKQIANTRLCNSCFKTITNVKF</sequence>
<gene>
    <name evidence="1" type="ORF">SDC9_188906</name>
</gene>
<accession>A0A645HQM6</accession>
<organism evidence="1">
    <name type="scientific">bioreactor metagenome</name>
    <dbReference type="NCBI Taxonomy" id="1076179"/>
    <lineage>
        <taxon>unclassified sequences</taxon>
        <taxon>metagenomes</taxon>
        <taxon>ecological metagenomes</taxon>
    </lineage>
</organism>
<dbReference type="AlphaFoldDB" id="A0A645HQM6"/>
<name>A0A645HQM6_9ZZZZ</name>
<comment type="caution">
    <text evidence="1">The sequence shown here is derived from an EMBL/GenBank/DDBJ whole genome shotgun (WGS) entry which is preliminary data.</text>
</comment>